<dbReference type="Gene3D" id="3.30.450.90">
    <property type="match status" value="1"/>
</dbReference>
<dbReference type="Pfam" id="PF00437">
    <property type="entry name" value="T2SSE"/>
    <property type="match status" value="1"/>
</dbReference>
<name>A0A7X2NQ32_9FIRM</name>
<dbReference type="GO" id="GO:0005886">
    <property type="term" value="C:plasma membrane"/>
    <property type="evidence" value="ECO:0007669"/>
    <property type="project" value="TreeGrafter"/>
</dbReference>
<dbReference type="CDD" id="cd01129">
    <property type="entry name" value="PulE-GspE-like"/>
    <property type="match status" value="1"/>
</dbReference>
<dbReference type="InterPro" id="IPR027417">
    <property type="entry name" value="P-loop_NTPase"/>
</dbReference>
<dbReference type="Gene3D" id="3.40.50.300">
    <property type="entry name" value="P-loop containing nucleotide triphosphate hydrolases"/>
    <property type="match status" value="1"/>
</dbReference>
<accession>A0A7X2NQ32</accession>
<dbReference type="AlphaFoldDB" id="A0A7X2NQ32"/>
<evidence type="ECO:0000259" key="4">
    <source>
        <dbReference type="PROSITE" id="PS00662"/>
    </source>
</evidence>
<organism evidence="5 6">
    <name type="scientific">Stecheria intestinalis</name>
    <dbReference type="NCBI Taxonomy" id="2606630"/>
    <lineage>
        <taxon>Bacteria</taxon>
        <taxon>Bacillati</taxon>
        <taxon>Bacillota</taxon>
        <taxon>Erysipelotrichia</taxon>
        <taxon>Erysipelotrichales</taxon>
        <taxon>Erysipelotrichaceae</taxon>
        <taxon>Stecheria</taxon>
    </lineage>
</organism>
<dbReference type="GO" id="GO:0005524">
    <property type="term" value="F:ATP binding"/>
    <property type="evidence" value="ECO:0007669"/>
    <property type="project" value="UniProtKB-KW"/>
</dbReference>
<evidence type="ECO:0000313" key="6">
    <source>
        <dbReference type="Proteomes" id="UP000461880"/>
    </source>
</evidence>
<proteinExistence type="inferred from homology"/>
<evidence type="ECO:0000256" key="1">
    <source>
        <dbReference type="ARBA" id="ARBA00006611"/>
    </source>
</evidence>
<sequence length="349" mass="39475">MTPVCQRNRGIALLHGYRDSRRQEMEEELKRILAIALKHHVTDIHLNLMEDDRLRIEMRVDGVIRKVRSAEEDGRFFRYLMYRANLDLSNSMIPQTGRFETEVDGKKLALRFALVSSYHVTCGVIRILNSHGAITTDMLSSDPEQNAYFRSICTHRSGLFVFSGPTGSGKTTTLYTILNEVTGKKIFSLEDPVEIYSEKYVQLSVNDKAHLSYADGIRQLMRHDPDIVMIGEIRDEPAAQMAVRCALTGHLVVTSLHAGSCISAIDRLLDLGVAKLQLQDVLRSISCQRLYASDHGKKIGVYELMDRKEVDYYFTHQHTSPSFRTLQEQILLAAERGAVSLAEASQDLD</sequence>
<evidence type="ECO:0000256" key="2">
    <source>
        <dbReference type="ARBA" id="ARBA00022741"/>
    </source>
</evidence>
<keyword evidence="2" id="KW-0547">Nucleotide-binding</keyword>
<dbReference type="SUPFAM" id="SSF52540">
    <property type="entry name" value="P-loop containing nucleoside triphosphate hydrolases"/>
    <property type="match status" value="1"/>
</dbReference>
<reference evidence="5 6" key="1">
    <citation type="submission" date="2019-08" db="EMBL/GenBank/DDBJ databases">
        <title>In-depth cultivation of the pig gut microbiome towards novel bacterial diversity and tailored functional studies.</title>
        <authorList>
            <person name="Wylensek D."/>
            <person name="Hitch T.C.A."/>
            <person name="Clavel T."/>
        </authorList>
    </citation>
    <scope>NUCLEOTIDE SEQUENCE [LARGE SCALE GENOMIC DNA]</scope>
    <source>
        <strain evidence="5 6">Oil+RF-744-GAM-WT-6</strain>
    </source>
</reference>
<gene>
    <name evidence="5" type="ORF">FYJ51_00680</name>
</gene>
<protein>
    <submittedName>
        <fullName evidence="5">Competence protein ComG</fullName>
    </submittedName>
</protein>
<evidence type="ECO:0000256" key="3">
    <source>
        <dbReference type="ARBA" id="ARBA00022840"/>
    </source>
</evidence>
<comment type="caution">
    <text evidence="5">The sequence shown here is derived from an EMBL/GenBank/DDBJ whole genome shotgun (WGS) entry which is preliminary data.</text>
</comment>
<dbReference type="EMBL" id="VUMN01000001">
    <property type="protein sequence ID" value="MSS57427.1"/>
    <property type="molecule type" value="Genomic_DNA"/>
</dbReference>
<feature type="domain" description="Bacterial type II secretion system protein E" evidence="4">
    <location>
        <begin position="221"/>
        <end position="235"/>
    </location>
</feature>
<dbReference type="GO" id="GO:0016887">
    <property type="term" value="F:ATP hydrolysis activity"/>
    <property type="evidence" value="ECO:0007669"/>
    <property type="project" value="TreeGrafter"/>
</dbReference>
<keyword evidence="3" id="KW-0067">ATP-binding</keyword>
<dbReference type="Proteomes" id="UP000461880">
    <property type="component" value="Unassembled WGS sequence"/>
</dbReference>
<dbReference type="InterPro" id="IPR001482">
    <property type="entry name" value="T2SS/T4SS_dom"/>
</dbReference>
<dbReference type="PANTHER" id="PTHR30258:SF2">
    <property type="entry name" value="COMG OPERON PROTEIN 1"/>
    <property type="match status" value="1"/>
</dbReference>
<comment type="similarity">
    <text evidence="1">Belongs to the GSP E family.</text>
</comment>
<keyword evidence="6" id="KW-1185">Reference proteome</keyword>
<dbReference type="PANTHER" id="PTHR30258">
    <property type="entry name" value="TYPE II SECRETION SYSTEM PROTEIN GSPE-RELATED"/>
    <property type="match status" value="1"/>
</dbReference>
<evidence type="ECO:0000313" key="5">
    <source>
        <dbReference type="EMBL" id="MSS57427.1"/>
    </source>
</evidence>
<dbReference type="PROSITE" id="PS00662">
    <property type="entry name" value="T2SP_E"/>
    <property type="match status" value="1"/>
</dbReference>